<evidence type="ECO:0000313" key="2">
    <source>
        <dbReference type="EMBL" id="TMM63030.1"/>
    </source>
</evidence>
<dbReference type="Proteomes" id="UP000310095">
    <property type="component" value="Unassembled WGS sequence"/>
</dbReference>
<evidence type="ECO:0008006" key="4">
    <source>
        <dbReference type="Google" id="ProtNLM"/>
    </source>
</evidence>
<comment type="caution">
    <text evidence="2">The sequence shown here is derived from an EMBL/GenBank/DDBJ whole genome shotgun (WGS) entry which is preliminary data.</text>
</comment>
<dbReference type="EMBL" id="VAVY01000003">
    <property type="protein sequence ID" value="TMM63030.1"/>
    <property type="molecule type" value="Genomic_DNA"/>
</dbReference>
<feature type="region of interest" description="Disordered" evidence="1">
    <location>
        <begin position="63"/>
        <end position="84"/>
    </location>
</feature>
<evidence type="ECO:0000313" key="3">
    <source>
        <dbReference type="Proteomes" id="UP000310095"/>
    </source>
</evidence>
<protein>
    <recommendedName>
        <fullName evidence="4">DUF1534 domain-containing protein</fullName>
    </recommendedName>
</protein>
<feature type="compositionally biased region" description="Polar residues" evidence="1">
    <location>
        <begin position="65"/>
        <end position="84"/>
    </location>
</feature>
<accession>A0ABY2VGP5</accession>
<keyword evidence="3" id="KW-1185">Reference proteome</keyword>
<organism evidence="2 3">
    <name type="scientific">Pseudomonas protegens</name>
    <dbReference type="NCBI Taxonomy" id="380021"/>
    <lineage>
        <taxon>Bacteria</taxon>
        <taxon>Pseudomonadati</taxon>
        <taxon>Pseudomonadota</taxon>
        <taxon>Gammaproteobacteria</taxon>
        <taxon>Pseudomonadales</taxon>
        <taxon>Pseudomonadaceae</taxon>
        <taxon>Pseudomonas</taxon>
    </lineage>
</organism>
<proteinExistence type="predicted"/>
<name>A0ABY2VGP5_9PSED</name>
<evidence type="ECO:0000256" key="1">
    <source>
        <dbReference type="SAM" id="MobiDB-lite"/>
    </source>
</evidence>
<gene>
    <name evidence="2" type="ORF">FEF10_23425</name>
</gene>
<reference evidence="2 3" key="1">
    <citation type="submission" date="2019-05" db="EMBL/GenBank/DDBJ databases">
        <title>Identification and Biocontrol Activity Analysis of Biocontrol Strain PF-1 Based on Genome-wide Data.</title>
        <authorList>
            <person name="Qi J."/>
        </authorList>
    </citation>
    <scope>NUCLEOTIDE SEQUENCE [LARGE SCALE GENOMIC DNA]</scope>
    <source>
        <strain evidence="2 3">PF-1</strain>
    </source>
</reference>
<sequence length="84" mass="8939">MAWMKPNWPAATRWTASPEPCTAFNDALSRRSRLAGEEALKPCIAPNGAFAGKPDPTAARVRLEAQSTSVQAMTRASSRPPTAG</sequence>